<protein>
    <submittedName>
        <fullName evidence="9">NADH-quinone oxidoreductase subunit M</fullName>
        <ecNumber evidence="9">1.6.5.11</ecNumber>
    </submittedName>
</protein>
<dbReference type="PANTHER" id="PTHR43507">
    <property type="entry name" value="NADH-UBIQUINONE OXIDOREDUCTASE CHAIN 4"/>
    <property type="match status" value="1"/>
</dbReference>
<feature type="transmembrane region" description="Helical" evidence="7">
    <location>
        <begin position="89"/>
        <end position="109"/>
    </location>
</feature>
<dbReference type="InterPro" id="IPR010227">
    <property type="entry name" value="NADH_Q_OxRdtase_chainM/4"/>
</dbReference>
<feature type="transmembrane region" description="Helical" evidence="7">
    <location>
        <begin position="116"/>
        <end position="134"/>
    </location>
</feature>
<evidence type="ECO:0000313" key="10">
    <source>
        <dbReference type="Proteomes" id="UP000721844"/>
    </source>
</evidence>
<feature type="transmembrane region" description="Helical" evidence="7">
    <location>
        <begin position="172"/>
        <end position="193"/>
    </location>
</feature>
<feature type="transmembrane region" description="Helical" evidence="7">
    <location>
        <begin position="6"/>
        <end position="27"/>
    </location>
</feature>
<evidence type="ECO:0000256" key="1">
    <source>
        <dbReference type="ARBA" id="ARBA00004127"/>
    </source>
</evidence>
<dbReference type="GO" id="GO:0012505">
    <property type="term" value="C:endomembrane system"/>
    <property type="evidence" value="ECO:0007669"/>
    <property type="project" value="UniProtKB-SubCell"/>
</dbReference>
<feature type="transmembrane region" description="Helical" evidence="7">
    <location>
        <begin position="213"/>
        <end position="233"/>
    </location>
</feature>
<evidence type="ECO:0000256" key="4">
    <source>
        <dbReference type="ARBA" id="ARBA00022989"/>
    </source>
</evidence>
<reference evidence="9 10" key="1">
    <citation type="journal article" date="2021" name="Microorganisms">
        <title>Acidisoma silvae sp. nov. and Acidisomacellulosilytica sp. nov., Two Acidophilic Bacteria Isolated from Decaying Wood, Hydrolyzing Cellulose and Producing Poly-3-hydroxybutyrate.</title>
        <authorList>
            <person name="Mieszkin S."/>
            <person name="Pouder E."/>
            <person name="Uroz S."/>
            <person name="Simon-Colin C."/>
            <person name="Alain K."/>
        </authorList>
    </citation>
    <scope>NUCLEOTIDE SEQUENCE [LARGE SCALE GENOMIC DNA]</scope>
    <source>
        <strain evidence="9 10">HW T5.17</strain>
    </source>
</reference>
<feature type="transmembrane region" description="Helical" evidence="7">
    <location>
        <begin position="411"/>
        <end position="430"/>
    </location>
</feature>
<dbReference type="GO" id="GO:0003954">
    <property type="term" value="F:NADH dehydrogenase activity"/>
    <property type="evidence" value="ECO:0007669"/>
    <property type="project" value="TreeGrafter"/>
</dbReference>
<evidence type="ECO:0000256" key="3">
    <source>
        <dbReference type="ARBA" id="ARBA00022692"/>
    </source>
</evidence>
<organism evidence="9 10">
    <name type="scientific">Acidisoma cellulosilyticum</name>
    <dbReference type="NCBI Taxonomy" id="2802395"/>
    <lineage>
        <taxon>Bacteria</taxon>
        <taxon>Pseudomonadati</taxon>
        <taxon>Pseudomonadota</taxon>
        <taxon>Alphaproteobacteria</taxon>
        <taxon>Acetobacterales</taxon>
        <taxon>Acidocellaceae</taxon>
        <taxon>Acidisoma</taxon>
    </lineage>
</organism>
<evidence type="ECO:0000313" key="9">
    <source>
        <dbReference type="EMBL" id="MCB8881874.1"/>
    </source>
</evidence>
<comment type="caution">
    <text evidence="9">The sequence shown here is derived from an EMBL/GenBank/DDBJ whole genome shotgun (WGS) entry which is preliminary data.</text>
</comment>
<feature type="transmembrane region" description="Helical" evidence="7">
    <location>
        <begin position="375"/>
        <end position="405"/>
    </location>
</feature>
<dbReference type="GO" id="GO:0008137">
    <property type="term" value="F:NADH dehydrogenase (ubiquinone) activity"/>
    <property type="evidence" value="ECO:0007669"/>
    <property type="project" value="InterPro"/>
</dbReference>
<dbReference type="EMBL" id="JAESVA010000005">
    <property type="protein sequence ID" value="MCB8881874.1"/>
    <property type="molecule type" value="Genomic_DNA"/>
</dbReference>
<feature type="transmembrane region" description="Helical" evidence="7">
    <location>
        <begin position="451"/>
        <end position="471"/>
    </location>
</feature>
<dbReference type="PANTHER" id="PTHR43507:SF1">
    <property type="entry name" value="NADH-UBIQUINONE OXIDOREDUCTASE CHAIN 4"/>
    <property type="match status" value="1"/>
</dbReference>
<name>A0A963Z3J2_9PROT</name>
<evidence type="ECO:0000256" key="5">
    <source>
        <dbReference type="ARBA" id="ARBA00023136"/>
    </source>
</evidence>
<sequence length="520" mass="56610">MNQAGFPLLSLLTFLPLAGVVVIFCLRGDEEATARAARWTALWTSLIVFVLSLVLWFDFDKSFVGFQFQENLPWLPQYGASYRMGVDGISVMFVLISTALTPIAILSAWKQGGGRAREYMTAFLVLETTMIGIFSALDLLVFFVFFEAVLIPMFVIIGVWGGERRRYAAIKFFLFMFAGSMLMLLGIVALWIHDGTTSIPDMLHIPLPAHLQFWLFLAFFAAFAVKIPIWPVHTWLIDAHREAPIAGSVLLAGVLANMGGYGFLRFSVSLLPQASQSFAPLMFALAVVAIIYTSIAALVQRDLLKFCAYSSIGHMAIAVVGIFTFSVQGIEGSLFRMLSHGFITAALFICVGVLMDRMRSQSMDGYGGLARTMPFYALLFMIFAMGTVGLPGTAGFIGEILVIVAALKVNFWLSLLTGTTLILSAIYTLVMYRRVIFGGLERPELKVLQDIGPREIVMLVPLVILTIWMGIYPSSFSTFFDATANAMAQAHTVALAGTPAHLASAAGNLAVGSVTAGGAN</sequence>
<dbReference type="GO" id="GO:0048039">
    <property type="term" value="F:ubiquinone binding"/>
    <property type="evidence" value="ECO:0007669"/>
    <property type="project" value="TreeGrafter"/>
</dbReference>
<keyword evidence="4 7" id="KW-1133">Transmembrane helix</keyword>
<dbReference type="Pfam" id="PF00361">
    <property type="entry name" value="Proton_antipo_M"/>
    <property type="match status" value="1"/>
</dbReference>
<feature type="transmembrane region" description="Helical" evidence="7">
    <location>
        <begin position="306"/>
        <end position="327"/>
    </location>
</feature>
<feature type="domain" description="NADH:quinone oxidoreductase/Mrp antiporter transmembrane" evidence="8">
    <location>
        <begin position="136"/>
        <end position="420"/>
    </location>
</feature>
<dbReference type="GO" id="GO:0015990">
    <property type="term" value="P:electron transport coupled proton transport"/>
    <property type="evidence" value="ECO:0007669"/>
    <property type="project" value="TreeGrafter"/>
</dbReference>
<dbReference type="GO" id="GO:0016020">
    <property type="term" value="C:membrane"/>
    <property type="evidence" value="ECO:0007669"/>
    <property type="project" value="UniProtKB-SubCell"/>
</dbReference>
<keyword evidence="10" id="KW-1185">Reference proteome</keyword>
<keyword evidence="9" id="KW-0560">Oxidoreductase</keyword>
<comment type="similarity">
    <text evidence="2">Belongs to the complex I subunit 4 family.</text>
</comment>
<dbReference type="AlphaFoldDB" id="A0A963Z3J2"/>
<feature type="transmembrane region" description="Helical" evidence="7">
    <location>
        <begin position="39"/>
        <end position="57"/>
    </location>
</feature>
<evidence type="ECO:0000256" key="2">
    <source>
        <dbReference type="ARBA" id="ARBA00009025"/>
    </source>
</evidence>
<feature type="transmembrane region" description="Helical" evidence="7">
    <location>
        <begin position="140"/>
        <end position="160"/>
    </location>
</feature>
<keyword evidence="5 7" id="KW-0472">Membrane</keyword>
<dbReference type="InterPro" id="IPR003918">
    <property type="entry name" value="NADH_UbQ_OxRdtase"/>
</dbReference>
<accession>A0A963Z3J2</accession>
<dbReference type="NCBIfam" id="NF004499">
    <property type="entry name" value="PRK05846.1-3"/>
    <property type="match status" value="1"/>
</dbReference>
<dbReference type="Proteomes" id="UP000721844">
    <property type="component" value="Unassembled WGS sequence"/>
</dbReference>
<feature type="transmembrane region" description="Helical" evidence="7">
    <location>
        <begin position="278"/>
        <end position="299"/>
    </location>
</feature>
<dbReference type="NCBIfam" id="TIGR01972">
    <property type="entry name" value="NDH_I_M"/>
    <property type="match status" value="1"/>
</dbReference>
<evidence type="ECO:0000256" key="6">
    <source>
        <dbReference type="RuleBase" id="RU000320"/>
    </source>
</evidence>
<dbReference type="EC" id="1.6.5.11" evidence="9"/>
<proteinExistence type="inferred from homology"/>
<dbReference type="InterPro" id="IPR001750">
    <property type="entry name" value="ND/Mrp_TM"/>
</dbReference>
<dbReference type="RefSeq" id="WP_227308528.1">
    <property type="nucleotide sequence ID" value="NZ_JAESVA010000005.1"/>
</dbReference>
<dbReference type="GO" id="GO:0042773">
    <property type="term" value="P:ATP synthesis coupled electron transport"/>
    <property type="evidence" value="ECO:0007669"/>
    <property type="project" value="InterPro"/>
</dbReference>
<dbReference type="PRINTS" id="PR01437">
    <property type="entry name" value="NUOXDRDTASE4"/>
</dbReference>
<keyword evidence="3 6" id="KW-0812">Transmembrane</keyword>
<evidence type="ECO:0000256" key="7">
    <source>
        <dbReference type="SAM" id="Phobius"/>
    </source>
</evidence>
<evidence type="ECO:0000259" key="8">
    <source>
        <dbReference type="Pfam" id="PF00361"/>
    </source>
</evidence>
<gene>
    <name evidence="9" type="ORF">ACELLULO517_16635</name>
</gene>
<feature type="transmembrane region" description="Helical" evidence="7">
    <location>
        <begin position="245"/>
        <end position="266"/>
    </location>
</feature>
<feature type="transmembrane region" description="Helical" evidence="7">
    <location>
        <begin position="333"/>
        <end position="354"/>
    </location>
</feature>
<comment type="subcellular location">
    <subcellularLocation>
        <location evidence="1">Endomembrane system</location>
        <topology evidence="1">Multi-pass membrane protein</topology>
    </subcellularLocation>
    <subcellularLocation>
        <location evidence="6">Membrane</location>
        <topology evidence="6">Multi-pass membrane protein</topology>
    </subcellularLocation>
</comment>